<proteinExistence type="predicted"/>
<keyword evidence="1" id="KW-0812">Transmembrane</keyword>
<dbReference type="OrthoDB" id="7334386at2"/>
<sequence length="249" mass="26211">MIVGGGLALRTGAVIAATVALAVLLSVILAGLKFEQKLRDITSSRLWVVADEMRRRVEYGLTLGLDLSELVDVQSQVERAASGAEILGVEVVDDSRRVLFAADRAAIGQPTPIHWGLESGLVGDGVHQQIVGDALILGAPVHNSFGQAVGEVILRSSLGGLRGRIAKVEAELANGTFILDAVTGLVTLIAAFLTVRYGAVQFRRGTAPSVIAPHSAVRQRLGHGVAVADQAMAELERDLDSLTLREAKS</sequence>
<dbReference type="EMBL" id="QYUL01000002">
    <property type="protein sequence ID" value="RJF82262.1"/>
    <property type="molecule type" value="Genomic_DNA"/>
</dbReference>
<dbReference type="RefSeq" id="WP_119832344.1">
    <property type="nucleotide sequence ID" value="NZ_QYUL01000002.1"/>
</dbReference>
<dbReference type="Proteomes" id="UP000283458">
    <property type="component" value="Unassembled WGS sequence"/>
</dbReference>
<reference evidence="2 3" key="1">
    <citation type="submission" date="2018-09" db="EMBL/GenBank/DDBJ databases">
        <authorList>
            <person name="Zhu H."/>
        </authorList>
    </citation>
    <scope>NUCLEOTIDE SEQUENCE [LARGE SCALE GENOMIC DNA]</scope>
    <source>
        <strain evidence="2 3">K2W22B-5</strain>
    </source>
</reference>
<organism evidence="2 3">
    <name type="scientific">Azospirillum cavernae</name>
    <dbReference type="NCBI Taxonomy" id="2320860"/>
    <lineage>
        <taxon>Bacteria</taxon>
        <taxon>Pseudomonadati</taxon>
        <taxon>Pseudomonadota</taxon>
        <taxon>Alphaproteobacteria</taxon>
        <taxon>Rhodospirillales</taxon>
        <taxon>Azospirillaceae</taxon>
        <taxon>Azospirillum</taxon>
    </lineage>
</organism>
<evidence type="ECO:0000313" key="3">
    <source>
        <dbReference type="Proteomes" id="UP000283458"/>
    </source>
</evidence>
<evidence type="ECO:0000256" key="1">
    <source>
        <dbReference type="SAM" id="Phobius"/>
    </source>
</evidence>
<dbReference type="AlphaFoldDB" id="A0A418VYN3"/>
<gene>
    <name evidence="2" type="ORF">D3877_19655</name>
</gene>
<comment type="caution">
    <text evidence="2">The sequence shown here is derived from an EMBL/GenBank/DDBJ whole genome shotgun (WGS) entry which is preliminary data.</text>
</comment>
<evidence type="ECO:0000313" key="2">
    <source>
        <dbReference type="EMBL" id="RJF82262.1"/>
    </source>
</evidence>
<protein>
    <submittedName>
        <fullName evidence="2">Uncharacterized protein</fullName>
    </submittedName>
</protein>
<feature type="transmembrane region" description="Helical" evidence="1">
    <location>
        <begin position="12"/>
        <end position="32"/>
    </location>
</feature>
<accession>A0A418VYN3</accession>
<keyword evidence="1" id="KW-1133">Transmembrane helix</keyword>
<keyword evidence="1" id="KW-0472">Membrane</keyword>
<name>A0A418VYN3_9PROT</name>
<keyword evidence="3" id="KW-1185">Reference proteome</keyword>